<dbReference type="InterPro" id="IPR037643">
    <property type="entry name" value="HHLA1"/>
</dbReference>
<evidence type="ECO:0000313" key="4">
    <source>
        <dbReference type="Proteomes" id="UP000005640"/>
    </source>
</evidence>
<feature type="chain" id="PRO_5023904543" evidence="2">
    <location>
        <begin position="30"/>
        <end position="567"/>
    </location>
</feature>
<keyword evidence="2" id="KW-0732">Signal</keyword>
<reference evidence="3" key="5">
    <citation type="submission" date="2025-09" db="UniProtKB">
        <authorList>
            <consortium name="Ensembl"/>
        </authorList>
    </citation>
    <scope>IDENTIFICATION</scope>
</reference>
<reference evidence="3" key="4">
    <citation type="submission" date="2025-08" db="UniProtKB">
        <authorList>
            <consortium name="Ensembl"/>
        </authorList>
    </citation>
    <scope>IDENTIFICATION</scope>
</reference>
<dbReference type="OMA" id="MEAMRYC"/>
<protein>
    <submittedName>
        <fullName evidence="3">HHLA1 neighbor of OC90</fullName>
    </submittedName>
</protein>
<dbReference type="Ensembl" id="ENST00000673615.1">
    <property type="protein sequence ID" value="ENSP00000500443.1"/>
    <property type="gene ID" value="ENSG00000132297.13"/>
</dbReference>
<name>A0A5F9ZHM0_HUMAN</name>
<feature type="region of interest" description="Disordered" evidence="1">
    <location>
        <begin position="267"/>
        <end position="325"/>
    </location>
</feature>
<reference evidence="3 4" key="3">
    <citation type="journal article" date="2006" name="Nature">
        <title>DNA sequence and analysis of human chromosome 8.</title>
        <authorList>
            <person name="Nusbaum C."/>
            <person name="Mikkelsen T.S."/>
            <person name="Zody M.C."/>
            <person name="Asakawa S."/>
            <person name="Taudien S."/>
            <person name="Garber M."/>
            <person name="Kodira C.D."/>
            <person name="Schueler M.G."/>
            <person name="Shimizu A."/>
            <person name="Whittaker C.A."/>
            <person name="Chang J.L."/>
            <person name="Cuomo C.A."/>
            <person name="Dewar K."/>
            <person name="FitzGerald M.G."/>
            <person name="Yang X."/>
            <person name="Allen N.R."/>
            <person name="Anderson S."/>
            <person name="Asakawa T."/>
            <person name="Blechschmidt K."/>
            <person name="Bloom T."/>
            <person name="Borowsky M.L."/>
            <person name="Butler J."/>
            <person name="Cook A."/>
            <person name="Corum B."/>
            <person name="DeArellano K."/>
            <person name="DeCaprio D."/>
            <person name="Dooley K.T."/>
            <person name="Dorris L.III."/>
            <person name="Engels R."/>
            <person name="Glockner G."/>
            <person name="Hafez N."/>
            <person name="Hagopian D.S."/>
            <person name="Hall J.L."/>
            <person name="Ishikawa S.K."/>
            <person name="Jaffe D.B."/>
            <person name="Kamat A."/>
            <person name="Kudoh J."/>
            <person name="Lehmann R."/>
            <person name="Lokitsang T."/>
            <person name="Macdonald P."/>
            <person name="Major J.E."/>
            <person name="Matthews C.D."/>
            <person name="Mauceli E."/>
            <person name="Menzel U."/>
            <person name="Mihalev A.H."/>
            <person name="Minoshima S."/>
            <person name="Murayama Y."/>
            <person name="Naylor J.W."/>
            <person name="Nicol R."/>
            <person name="Nguyen C."/>
            <person name="O'Leary S.B."/>
            <person name="O'Neill K."/>
            <person name="Parker S.C."/>
            <person name="Polley A."/>
            <person name="Raymond C.K."/>
            <person name="Reichwald K."/>
            <person name="Rodriguez J."/>
            <person name="Sasaki T."/>
            <person name="Schilhabel M."/>
            <person name="Siddiqui R."/>
            <person name="Smith C.L."/>
            <person name="Sneddon T.P."/>
            <person name="Talamas J.A."/>
            <person name="Tenzin P."/>
            <person name="Topham K."/>
            <person name="Venkataraman V."/>
            <person name="Wen G."/>
            <person name="Yamazaki S."/>
            <person name="Young S.K."/>
            <person name="Zeng Q."/>
            <person name="Zimmer A.R."/>
            <person name="Rosenthal A."/>
            <person name="Birren B.W."/>
            <person name="Platzer M."/>
            <person name="Shimizu N."/>
            <person name="Lander E.S."/>
        </authorList>
    </citation>
    <scope>NUCLEOTIDE SEQUENCE [LARGE SCALE GENOMIC DNA]</scope>
</reference>
<dbReference type="Proteomes" id="UP000005640">
    <property type="component" value="Chromosome 8"/>
</dbReference>
<dbReference type="Antibodypedia" id="67806">
    <property type="antibodies" value="18 antibodies from 9 providers"/>
</dbReference>
<feature type="compositionally biased region" description="Polar residues" evidence="1">
    <location>
        <begin position="385"/>
        <end position="398"/>
    </location>
</feature>
<dbReference type="EMBL" id="AC131042">
    <property type="status" value="NOT_ANNOTATED_CDS"/>
    <property type="molecule type" value="Genomic_DNA"/>
</dbReference>
<dbReference type="GeneTree" id="ENSGT00530000064699"/>
<sequence length="567" mass="62485">MLGFLSRGPSMKLCMGLACVLSLWNTVSGIKGEAKKEKGMTFLPTTGKWVIRAPFQLTCLEIKMLRRKKMGHSRAALNPDLLLSGLREEERKEKGVAFLATTELPARSIDLSALNLTELVNGMLSRALKDSKKFFSLLSVTSYSSFAFHKFSVAVYNISNLKTVDPAKFPTRYCYCLNNRTNDLSDFTALLVDIIGNSTSYLTEIFKSTSILSVNQSNESDCIFICVMTGKSGRNLSDFWEIEEKYPIINYTFTSGLSGVLGAATRGTARTSKPTTKSQKTLPSTSPGHWTQSTPWASALRSSPWTETAAPSETEETLNTGRPPELPARATATWFSASHTLPALATRRVARTQWLTADRQTWASISSVPWAQTISEKKPGGSLWETRSSPPTTAGTEEAMNTTSLLAPAAEIMATPGSPSQASPTLGAFTHGTQTPSPTKATAPRYPQTGDLSAEWPFTAGEEPVLVPRPHQVSRCPQPLFKVGAMAAAPLTLAIQRLNPCLMELCQFFQQCLCMSQRSPRTEDMRYCLEYYSWFLKNATYICQRVKRVSHSHTLKQKCLENICKSV</sequence>
<proteinExistence type="predicted"/>
<keyword evidence="4" id="KW-1185">Reference proteome</keyword>
<feature type="region of interest" description="Disordered" evidence="1">
    <location>
        <begin position="376"/>
        <end position="398"/>
    </location>
</feature>
<accession>A0A5F9ZHM0</accession>
<dbReference type="OrthoDB" id="9902153at2759"/>
<evidence type="ECO:0000256" key="1">
    <source>
        <dbReference type="SAM" id="MobiDB-lite"/>
    </source>
</evidence>
<dbReference type="ExpressionAtlas" id="A0A5F9ZHM0">
    <property type="expression patterns" value="baseline and differential"/>
</dbReference>
<dbReference type="PANTHER" id="PTHR15299:SF3">
    <property type="entry name" value="HERV-H LTR-ASSOCIATING PROTEIN 1"/>
    <property type="match status" value="1"/>
</dbReference>
<dbReference type="PANTHER" id="PTHR15299">
    <property type="entry name" value="HERV-H LTR-ASSOCIATING PROTEIN 1"/>
    <property type="match status" value="1"/>
</dbReference>
<dbReference type="VEuPathDB" id="HostDB:ENSG00000132297"/>
<dbReference type="AlphaFoldDB" id="A0A5F9ZHM0"/>
<evidence type="ECO:0000256" key="2">
    <source>
        <dbReference type="SAM" id="SignalP"/>
    </source>
</evidence>
<dbReference type="Bgee" id="ENSG00000132297">
    <property type="expression patterns" value="Expressed in secondary oocyte and 13 other cell types or tissues"/>
</dbReference>
<gene>
    <name evidence="3" type="primary">HHLA1</name>
</gene>
<dbReference type="OpenTargets" id="ENSG00000132297"/>
<reference evidence="3 4" key="1">
    <citation type="journal article" date="2001" name="Nature">
        <title>Initial sequencing and analysis of the human genome.</title>
        <authorList>
            <consortium name="International Human Genome Sequencing Consortium"/>
            <person name="Lander E.S."/>
            <person name="Linton L.M."/>
            <person name="Birren B."/>
            <person name="Nusbaum C."/>
            <person name="Zody M.C."/>
            <person name="Baldwin J."/>
            <person name="Devon K."/>
            <person name="Dewar K."/>
            <person name="Doyle M."/>
            <person name="FitzHugh W."/>
            <person name="Funke R."/>
            <person name="Gage D."/>
            <person name="Harris K."/>
            <person name="Heaford A."/>
            <person name="Howland J."/>
            <person name="Kann L."/>
            <person name="Lehoczky J."/>
            <person name="LeVine R."/>
            <person name="McEwan P."/>
            <person name="McKernan K."/>
            <person name="Meldrim J."/>
            <person name="Mesirov J.P."/>
            <person name="Miranda C."/>
            <person name="Morris W."/>
            <person name="Naylor J."/>
            <person name="Raymond C."/>
            <person name="Rosetti M."/>
            <person name="Santos R."/>
            <person name="Sheridan A."/>
            <person name="Sougnez C."/>
            <person name="Stange-Thomann N."/>
            <person name="Stojanovic N."/>
            <person name="Subramanian A."/>
            <person name="Wyman D."/>
            <person name="Rogers J."/>
            <person name="Sulston J."/>
            <person name="Ainscough R."/>
            <person name="Beck S."/>
            <person name="Bentley D."/>
            <person name="Burton J."/>
            <person name="Clee C."/>
            <person name="Carter N."/>
            <person name="Coulson A."/>
            <person name="Deadman R."/>
            <person name="Deloukas P."/>
            <person name="Dunham A."/>
            <person name="Dunham I."/>
            <person name="Durbin R."/>
            <person name="French L."/>
            <person name="Grafham D."/>
            <person name="Gregory S."/>
            <person name="Hubbard T."/>
            <person name="Humphray S."/>
            <person name="Hunt A."/>
            <person name="Jones M."/>
            <person name="Lloyd C."/>
            <person name="McMurray A."/>
            <person name="Matthews L."/>
            <person name="Mercer S."/>
            <person name="Milne S."/>
            <person name="Mullikin J.C."/>
            <person name="Mungall A."/>
            <person name="Plumb R."/>
            <person name="Ross M."/>
            <person name="Shownkeen R."/>
            <person name="Sims S."/>
            <person name="Waterston R.H."/>
            <person name="Wilson R.K."/>
            <person name="Hillier L.W."/>
            <person name="McPherson J.D."/>
            <person name="Marra M.A."/>
            <person name="Mardis E.R."/>
            <person name="Fulton L.A."/>
            <person name="Chinwalla A.T."/>
            <person name="Pepin K.H."/>
            <person name="Gish W.R."/>
            <person name="Chissoe S.L."/>
            <person name="Wendl M.C."/>
            <person name="Delehaunty K.D."/>
            <person name="Miner T.L."/>
            <person name="Delehaunty A."/>
            <person name="Kramer J.B."/>
            <person name="Cook L.L."/>
            <person name="Fulton R.S."/>
            <person name="Johnson D.L."/>
            <person name="Minx P.J."/>
            <person name="Clifton S.W."/>
            <person name="Hawkins T."/>
            <person name="Branscomb E."/>
            <person name="Predki P."/>
            <person name="Richardson P."/>
            <person name="Wenning S."/>
            <person name="Slezak T."/>
            <person name="Doggett N."/>
            <person name="Cheng J.F."/>
            <person name="Olsen A."/>
            <person name="Lucas S."/>
            <person name="Elkin C."/>
            <person name="Uberbacher E."/>
            <person name="Frazier M."/>
            <person name="Gibbs R.A."/>
            <person name="Muzny D.M."/>
            <person name="Scherer S.E."/>
            <person name="Bouck J.B."/>
            <person name="Sodergren E.J."/>
            <person name="Worley K.C."/>
            <person name="Rives C.M."/>
            <person name="Gorrell J.H."/>
            <person name="Metzker M.L."/>
            <person name="Naylor S.L."/>
            <person name="Kucherlapati R.S."/>
            <person name="Nelson D.L."/>
            <person name="Weinstock G.M."/>
            <person name="Sakaki Y."/>
            <person name="Fujiyama A."/>
            <person name="Hattori M."/>
            <person name="Yada T."/>
            <person name="Toyoda A."/>
            <person name="Itoh T."/>
            <person name="Kawagoe C."/>
            <person name="Watanabe H."/>
            <person name="Totoki Y."/>
            <person name="Taylor T."/>
            <person name="Weissenbach J."/>
            <person name="Heilig R."/>
            <person name="Saurin W."/>
            <person name="Artiguenave F."/>
            <person name="Brottier P."/>
            <person name="Bruls T."/>
            <person name="Pelletier E."/>
            <person name="Robert C."/>
            <person name="Wincker P."/>
            <person name="Smith D.R."/>
            <person name="Doucette-Stamm L."/>
            <person name="Rubenfield M."/>
            <person name="Weinstock K."/>
            <person name="Lee H.M."/>
            <person name="Dubois J."/>
            <person name="Rosenthal A."/>
            <person name="Platzer M."/>
            <person name="Nyakatura G."/>
            <person name="Taudien S."/>
            <person name="Rump A."/>
            <person name="Yang H."/>
            <person name="Yu J."/>
            <person name="Wang J."/>
            <person name="Huang G."/>
            <person name="Gu J."/>
            <person name="Hood L."/>
            <person name="Rowen L."/>
            <person name="Madan A."/>
            <person name="Qin S."/>
            <person name="Davis R.W."/>
            <person name="Federspiel N.A."/>
            <person name="Abola A.P."/>
            <person name="Proctor M.J."/>
            <person name="Myers R.M."/>
            <person name="Schmutz J."/>
            <person name="Dickson M."/>
            <person name="Grimwood J."/>
            <person name="Cox D.R."/>
            <person name="Olson M.V."/>
            <person name="Kaul R."/>
            <person name="Raymond C."/>
            <person name="Shimizu N."/>
            <person name="Kawasaki K."/>
            <person name="Minoshima S."/>
            <person name="Evans G.A."/>
            <person name="Athanasiou M."/>
            <person name="Schultz R."/>
            <person name="Roe B.A."/>
            <person name="Chen F."/>
            <person name="Pan H."/>
            <person name="Ramser J."/>
            <person name="Lehrach H."/>
            <person name="Reinhardt R."/>
            <person name="McCombie W.R."/>
            <person name="de la Bastide M."/>
            <person name="Dedhia N."/>
            <person name="Blocker H."/>
            <person name="Hornischer K."/>
            <person name="Nordsiek G."/>
            <person name="Agarwala R."/>
            <person name="Aravind L."/>
            <person name="Bailey J.A."/>
            <person name="Bateman A."/>
            <person name="Batzoglou S."/>
            <person name="Birney E."/>
            <person name="Bork P."/>
            <person name="Brown D.G."/>
            <person name="Burge C.B."/>
            <person name="Cerutti L."/>
            <person name="Chen H.C."/>
            <person name="Church D."/>
            <person name="Clamp M."/>
            <person name="Copley R.R."/>
            <person name="Doerks T."/>
            <person name="Eddy S.R."/>
            <person name="Eichler E.E."/>
            <person name="Furey T.S."/>
            <person name="Galagan J."/>
            <person name="Gilbert J.G."/>
            <person name="Harmon C."/>
            <person name="Hayashizaki Y."/>
            <person name="Haussler D."/>
            <person name="Hermjakob H."/>
            <person name="Hokamp K."/>
            <person name="Jang W."/>
            <person name="Johnson L.S."/>
            <person name="Jones T.A."/>
            <person name="Kasif S."/>
            <person name="Kaspryzk A."/>
            <person name="Kennedy S."/>
            <person name="Kent W.J."/>
            <person name="Kitts P."/>
            <person name="Koonin E.V."/>
            <person name="Korf I."/>
            <person name="Kulp D."/>
            <person name="Lancet D."/>
            <person name="Lowe T.M."/>
            <person name="McLysaght A."/>
            <person name="Mikkelsen T."/>
            <person name="Moran J.V."/>
            <person name="Mulder N."/>
            <person name="Pollara V.J."/>
            <person name="Ponting C.P."/>
            <person name="Schuler G."/>
            <person name="Schultz J."/>
            <person name="Slater G."/>
            <person name="Smit A.F."/>
            <person name="Stupka E."/>
            <person name="Szustakowski J."/>
            <person name="Thierry-Mieg D."/>
            <person name="Thierry-Mieg J."/>
            <person name="Wagner L."/>
            <person name="Wallis J."/>
            <person name="Wheeler R."/>
            <person name="Williams A."/>
            <person name="Wolf Y.I."/>
            <person name="Wolfe K.H."/>
            <person name="Yang S.P."/>
            <person name="Yeh R.F."/>
            <person name="Collins F."/>
            <person name="Guyer M.S."/>
            <person name="Peterson J."/>
            <person name="Felsenfeld A."/>
            <person name="Wetterstrand K.A."/>
            <person name="Patrinos A."/>
            <person name="Morgan M.J."/>
            <person name="de Jong P."/>
            <person name="Catanese J.J."/>
            <person name="Osoegawa K."/>
            <person name="Shizuya H."/>
            <person name="Choi S."/>
            <person name="Chen Y.J."/>
        </authorList>
    </citation>
    <scope>NUCLEOTIDE SEQUENCE [LARGE SCALE GENOMIC DNA]</scope>
</reference>
<evidence type="ECO:0000313" key="3">
    <source>
        <dbReference type="Ensembl" id="ENSP00000500443.1"/>
    </source>
</evidence>
<dbReference type="HGNC" id="HGNC:4904">
    <property type="gene designation" value="HHLA1"/>
</dbReference>
<organism evidence="3 4">
    <name type="scientific">Homo sapiens</name>
    <name type="common">Human</name>
    <dbReference type="NCBI Taxonomy" id="9606"/>
    <lineage>
        <taxon>Eukaryota</taxon>
        <taxon>Metazoa</taxon>
        <taxon>Chordata</taxon>
        <taxon>Craniata</taxon>
        <taxon>Vertebrata</taxon>
        <taxon>Euteleostomi</taxon>
        <taxon>Mammalia</taxon>
        <taxon>Eutheria</taxon>
        <taxon>Euarchontoglires</taxon>
        <taxon>Primates</taxon>
        <taxon>Haplorrhini</taxon>
        <taxon>Catarrhini</taxon>
        <taxon>Hominidae</taxon>
        <taxon>Homo</taxon>
    </lineage>
</organism>
<feature type="signal peptide" evidence="2">
    <location>
        <begin position="1"/>
        <end position="29"/>
    </location>
</feature>
<dbReference type="EMBL" id="AC100868">
    <property type="status" value="NOT_ANNOTATED_CDS"/>
    <property type="molecule type" value="Genomic_DNA"/>
</dbReference>
<reference evidence="3 4" key="2">
    <citation type="journal article" date="2004" name="Nature">
        <title>Finishing the euchromatic sequence of the human genome.</title>
        <authorList>
            <consortium name="International Human Genome Sequencing Consortium"/>
        </authorList>
    </citation>
    <scope>NUCLEOTIDE SEQUENCE [LARGE SCALE GENOMIC DNA]</scope>
</reference>
<feature type="compositionally biased region" description="Polar residues" evidence="1">
    <location>
        <begin position="268"/>
        <end position="305"/>
    </location>
</feature>